<accession>Q0RSE1</accession>
<protein>
    <recommendedName>
        <fullName evidence="2">UBC core domain-containing protein</fullName>
    </recommendedName>
</protein>
<dbReference type="InterPro" id="IPR016135">
    <property type="entry name" value="UBQ-conjugating_enzyme/RWD"/>
</dbReference>
<evidence type="ECO:0000256" key="1">
    <source>
        <dbReference type="SAM" id="MobiDB-lite"/>
    </source>
</evidence>
<evidence type="ECO:0000313" key="3">
    <source>
        <dbReference type="EMBL" id="CAJ59522.1"/>
    </source>
</evidence>
<dbReference type="CDD" id="cd00195">
    <property type="entry name" value="UBCc_UEV"/>
    <property type="match status" value="1"/>
</dbReference>
<feature type="domain" description="UBC core" evidence="2">
    <location>
        <begin position="70"/>
        <end position="138"/>
    </location>
</feature>
<dbReference type="KEGG" id="fal:FRAAL0854"/>
<name>Q0RSE1_FRAAA</name>
<organism evidence="3 4">
    <name type="scientific">Frankia alni (strain DSM 45986 / CECT 9034 / ACN14a)</name>
    <dbReference type="NCBI Taxonomy" id="326424"/>
    <lineage>
        <taxon>Bacteria</taxon>
        <taxon>Bacillati</taxon>
        <taxon>Actinomycetota</taxon>
        <taxon>Actinomycetes</taxon>
        <taxon>Frankiales</taxon>
        <taxon>Frankiaceae</taxon>
        <taxon>Frankia</taxon>
    </lineage>
</organism>
<feature type="compositionally biased region" description="Basic and acidic residues" evidence="1">
    <location>
        <begin position="167"/>
        <end position="179"/>
    </location>
</feature>
<evidence type="ECO:0000313" key="4">
    <source>
        <dbReference type="Proteomes" id="UP000000657"/>
    </source>
</evidence>
<dbReference type="Proteomes" id="UP000000657">
    <property type="component" value="Chromosome"/>
</dbReference>
<dbReference type="Gene3D" id="3.10.110.10">
    <property type="entry name" value="Ubiquitin Conjugating Enzyme"/>
    <property type="match status" value="1"/>
</dbReference>
<feature type="region of interest" description="Disordered" evidence="1">
    <location>
        <begin position="166"/>
        <end position="216"/>
    </location>
</feature>
<sequence>MELTAGGQLSPRDRRLAADARKVLELSENSDLIEARIVDAGTGRPPEIWEVTFRCRGIVGAERDGRPVYGDYHRVRIELGREYPRQAPGLRWLTPILHPNIEGHGAQRVCIAQWHVGRTLETVVLMLGEMVQYKNYHAEMVPPYPLDNKAAKWALKAERAGYFSRSRPVDPRPLLRPDHSAGQSPTTTAPRVRVRSATTPPIPPTTPRIRISRSQP</sequence>
<dbReference type="AlphaFoldDB" id="Q0RSE1"/>
<dbReference type="RefSeq" id="WP_011602088.1">
    <property type="nucleotide sequence ID" value="NC_008278.1"/>
</dbReference>
<dbReference type="SUPFAM" id="SSF54495">
    <property type="entry name" value="UBC-like"/>
    <property type="match status" value="1"/>
</dbReference>
<dbReference type="EMBL" id="CT573213">
    <property type="protein sequence ID" value="CAJ59522.1"/>
    <property type="molecule type" value="Genomic_DNA"/>
</dbReference>
<evidence type="ECO:0000259" key="2">
    <source>
        <dbReference type="Pfam" id="PF00179"/>
    </source>
</evidence>
<reference evidence="3 4" key="1">
    <citation type="journal article" date="2007" name="Genome Res.">
        <title>Genome characteristics of facultatively symbiotic Frankia sp. strains reflect host range and host plant biogeography.</title>
        <authorList>
            <person name="Normand P."/>
            <person name="Lapierre P."/>
            <person name="Tisa L.S."/>
            <person name="Gogarten J.P."/>
            <person name="Alloisio N."/>
            <person name="Bagnarol E."/>
            <person name="Bassi C.A."/>
            <person name="Berry A.M."/>
            <person name="Bickhart D.M."/>
            <person name="Choisne N."/>
            <person name="Couloux A."/>
            <person name="Cournoyer B."/>
            <person name="Cruveiller S."/>
            <person name="Daubin V."/>
            <person name="Demange N."/>
            <person name="Francino M.P."/>
            <person name="Goltsman E."/>
            <person name="Huang Y."/>
            <person name="Kopp O.R."/>
            <person name="Labarre L."/>
            <person name="Lapidus A."/>
            <person name="Lavire C."/>
            <person name="Marechal J."/>
            <person name="Martinez M."/>
            <person name="Mastronunzio J.E."/>
            <person name="Mullin B.C."/>
            <person name="Niemann J."/>
            <person name="Pujic P."/>
            <person name="Rawnsley T."/>
            <person name="Rouy Z."/>
            <person name="Schenowitz C."/>
            <person name="Sellstedt A."/>
            <person name="Tavares F."/>
            <person name="Tomkins J.P."/>
            <person name="Vallenet D."/>
            <person name="Valverde C."/>
            <person name="Wall L.G."/>
            <person name="Wang Y."/>
            <person name="Medigue C."/>
            <person name="Benson D.R."/>
        </authorList>
    </citation>
    <scope>NUCLEOTIDE SEQUENCE [LARGE SCALE GENOMIC DNA]</scope>
    <source>
        <strain evidence="4">DSM 45986 / CECT 9034 / ACN14a</strain>
    </source>
</reference>
<dbReference type="Pfam" id="PF00179">
    <property type="entry name" value="UQ_con"/>
    <property type="match status" value="1"/>
</dbReference>
<proteinExistence type="predicted"/>
<dbReference type="InterPro" id="IPR000608">
    <property type="entry name" value="UBC"/>
</dbReference>
<dbReference type="HOGENOM" id="CLU_1276111_0_0_11"/>
<feature type="compositionally biased region" description="Low complexity" evidence="1">
    <location>
        <begin position="207"/>
        <end position="216"/>
    </location>
</feature>
<gene>
    <name evidence="3" type="ordered locus">FRAAL0854</name>
</gene>
<dbReference type="eggNOG" id="COG5078">
    <property type="taxonomic scope" value="Bacteria"/>
</dbReference>
<dbReference type="STRING" id="326424.FRAAL0854"/>
<keyword evidence="4" id="KW-1185">Reference proteome</keyword>